<feature type="compositionally biased region" description="Polar residues" evidence="1">
    <location>
        <begin position="66"/>
        <end position="80"/>
    </location>
</feature>
<sequence length="375" mass="41788">MDSYQYTPSALFADPVYDKPFGWDAIPSDFKDDISSTSYPSPVSMLDTLVSNPVPDQEETAPMPTSPGQETQSPHSPPNETMISISTVFNPYACSPDSDLLFISSDSVLFYVHSRVLKRTSSTSPPFHRLLRNHPSGSVLDAPPSPVPTTPDRSGHSDKLIAIPDHSSVLNIILHSLYGTSPAQHSPIVDMLIAAVDRMPFYDIKPKDYIVPHSPLYTLILSHAPVSPLKVYTLAGHHDLRELAVATSSHLLYYPLAELPENMAIRMGTIYLHKLMHLHMVRFRALKEILLAPPNPHAPTKYCSFEEQRGVTRAWALVAAYLAWEARADLSPHSMHSAFQPLMKDIICESCLESLQMRLKDAVTRWATVQRSIEN</sequence>
<name>A0AAD5VNV8_9AGAR</name>
<evidence type="ECO:0008006" key="4">
    <source>
        <dbReference type="Google" id="ProtNLM"/>
    </source>
</evidence>
<accession>A0AAD5VNV8</accession>
<dbReference type="Proteomes" id="UP001213000">
    <property type="component" value="Unassembled WGS sequence"/>
</dbReference>
<evidence type="ECO:0000256" key="1">
    <source>
        <dbReference type="SAM" id="MobiDB-lite"/>
    </source>
</evidence>
<dbReference type="EMBL" id="JANIEX010000565">
    <property type="protein sequence ID" value="KAJ3565506.1"/>
    <property type="molecule type" value="Genomic_DNA"/>
</dbReference>
<gene>
    <name evidence="2" type="ORF">NP233_g7586</name>
</gene>
<evidence type="ECO:0000313" key="2">
    <source>
        <dbReference type="EMBL" id="KAJ3565506.1"/>
    </source>
</evidence>
<evidence type="ECO:0000313" key="3">
    <source>
        <dbReference type="Proteomes" id="UP001213000"/>
    </source>
</evidence>
<keyword evidence="3" id="KW-1185">Reference proteome</keyword>
<dbReference type="AlphaFoldDB" id="A0AAD5VNV8"/>
<feature type="region of interest" description="Disordered" evidence="1">
    <location>
        <begin position="49"/>
        <end position="80"/>
    </location>
</feature>
<proteinExistence type="predicted"/>
<protein>
    <recommendedName>
        <fullName evidence="4">BTB domain-containing protein</fullName>
    </recommendedName>
</protein>
<feature type="region of interest" description="Disordered" evidence="1">
    <location>
        <begin position="121"/>
        <end position="156"/>
    </location>
</feature>
<comment type="caution">
    <text evidence="2">The sequence shown here is derived from an EMBL/GenBank/DDBJ whole genome shotgun (WGS) entry which is preliminary data.</text>
</comment>
<organism evidence="2 3">
    <name type="scientific">Leucocoprinus birnbaumii</name>
    <dbReference type="NCBI Taxonomy" id="56174"/>
    <lineage>
        <taxon>Eukaryota</taxon>
        <taxon>Fungi</taxon>
        <taxon>Dikarya</taxon>
        <taxon>Basidiomycota</taxon>
        <taxon>Agaricomycotina</taxon>
        <taxon>Agaricomycetes</taxon>
        <taxon>Agaricomycetidae</taxon>
        <taxon>Agaricales</taxon>
        <taxon>Agaricineae</taxon>
        <taxon>Agaricaceae</taxon>
        <taxon>Leucocoprinus</taxon>
    </lineage>
</organism>
<reference evidence="2" key="1">
    <citation type="submission" date="2022-07" db="EMBL/GenBank/DDBJ databases">
        <title>Genome Sequence of Leucocoprinus birnbaumii.</title>
        <authorList>
            <person name="Buettner E."/>
        </authorList>
    </citation>
    <scope>NUCLEOTIDE SEQUENCE</scope>
    <source>
        <strain evidence="2">VT141</strain>
    </source>
</reference>